<name>A0ABY7GRI6_9BACT</name>
<gene>
    <name evidence="1" type="ORF">O0S08_25580</name>
</gene>
<evidence type="ECO:0000313" key="1">
    <source>
        <dbReference type="EMBL" id="WAS89580.1"/>
    </source>
</evidence>
<dbReference type="EMBL" id="CP114040">
    <property type="protein sequence ID" value="WAS89580.1"/>
    <property type="molecule type" value="Genomic_DNA"/>
</dbReference>
<dbReference type="Proteomes" id="UP001164459">
    <property type="component" value="Chromosome"/>
</dbReference>
<reference evidence="1" key="1">
    <citation type="submission" date="2022-11" db="EMBL/GenBank/DDBJ databases">
        <title>Minimal conservation of predation-associated metabolite biosynthetic gene clusters underscores biosynthetic potential of Myxococcota including descriptions for ten novel species: Archangium lansinium sp. nov., Myxococcus landrumus sp. nov., Nannocystis bai.</title>
        <authorList>
            <person name="Ahearne A."/>
            <person name="Stevens C."/>
            <person name="Dowd S."/>
        </authorList>
    </citation>
    <scope>NUCLEOTIDE SEQUENCE</scope>
    <source>
        <strain evidence="1">Fl3</strain>
    </source>
</reference>
<evidence type="ECO:0000313" key="2">
    <source>
        <dbReference type="Proteomes" id="UP001164459"/>
    </source>
</evidence>
<keyword evidence="2" id="KW-1185">Reference proteome</keyword>
<accession>A0ABY7GRI6</accession>
<proteinExistence type="predicted"/>
<protein>
    <submittedName>
        <fullName evidence="1">Uncharacterized protein</fullName>
    </submittedName>
</protein>
<sequence>MRPVREHMSLGTVLSGLRRSLARAAGWPSGQVPGGAGGGELSLQARAAAGGWRGAEAGGAADSGRAEALASEWRGAEAGGAADSGRAEALASEWGGAAAGGLAGECVVVLGCPKGQVRRGMSFGAAAAALALACGPPAVEVLPGVKADLGSGSVAAAGEPTPVRAEGDCAGLAAAAAAGSGEDAVLLVWTCPEVQASPAALRAALLQAASPAEAAALVPKLAAAPDLAGLARLAAIDRPPTGSLNPAEAPDPVTAVVSPIDEAVLGGVLRAIGAQTASGLTHEQRTRAAALLARVHREALAQLGLPPEQPLPPFGRLLAGRFLHFGRSFCQTYWQRRVAGLEPLFAATEDELMRVMLALERTAHAGDDGLLAVERQRARRYLQGSGVAERLKSRGVAQTPEALLPLPNELDRLVDHGFVELAVQRALFLAGEQPAPFGLVPVIESLQAMLTQRDLGEFQALLERRIGEARKLVPPPPEQGAREWPVRAAWSWSDAGTVAAAAEALCEEADGAQGPARQRGLWRAVLALRDRPDACRELLRRAQTGLAAQLARAVLDRLDDDSLAGLRTRTAAREAGEAQVRRAFALASRDGGLLPR</sequence>
<organism evidence="1 2">
    <name type="scientific">Nannocystis punicea</name>
    <dbReference type="NCBI Taxonomy" id="2995304"/>
    <lineage>
        <taxon>Bacteria</taxon>
        <taxon>Pseudomonadati</taxon>
        <taxon>Myxococcota</taxon>
        <taxon>Polyangia</taxon>
        <taxon>Nannocystales</taxon>
        <taxon>Nannocystaceae</taxon>
        <taxon>Nannocystis</taxon>
    </lineage>
</organism>
<dbReference type="RefSeq" id="WP_269031893.1">
    <property type="nucleotide sequence ID" value="NZ_CP114040.1"/>
</dbReference>